<keyword evidence="1" id="KW-0539">Nucleus</keyword>
<dbReference type="GO" id="GO:0000976">
    <property type="term" value="F:transcription cis-regulatory region binding"/>
    <property type="evidence" value="ECO:0007669"/>
    <property type="project" value="TreeGrafter"/>
</dbReference>
<accession>M8BP41</accession>
<dbReference type="PANTHER" id="PTHR12321:SF118">
    <property type="entry name" value="PHD FINGER PROTEIN ALFIN-LIKE"/>
    <property type="match status" value="1"/>
</dbReference>
<comment type="domain">
    <text evidence="1">The PHD-type zinc finger mediates the binding to H3K4me3.</text>
</comment>
<feature type="region of interest" description="Disordered" evidence="2">
    <location>
        <begin position="53"/>
        <end position="83"/>
    </location>
</feature>
<dbReference type="GO" id="GO:0005634">
    <property type="term" value="C:nucleus"/>
    <property type="evidence" value="ECO:0007669"/>
    <property type="project" value="UniProtKB-SubCell"/>
</dbReference>
<keyword evidence="1" id="KW-0156">Chromatin regulator</keyword>
<dbReference type="InterPro" id="IPR021998">
    <property type="entry name" value="Alfin_N"/>
</dbReference>
<evidence type="ECO:0000313" key="4">
    <source>
        <dbReference type="EnsemblPlants" id="EMT08564"/>
    </source>
</evidence>
<dbReference type="AlphaFoldDB" id="M8BP41"/>
<feature type="region of interest" description="Disordered" evidence="2">
    <location>
        <begin position="1"/>
        <end position="37"/>
    </location>
</feature>
<evidence type="ECO:0000259" key="3">
    <source>
        <dbReference type="Pfam" id="PF12165"/>
    </source>
</evidence>
<protein>
    <recommendedName>
        <fullName evidence="1">PHD finger protein ALFIN-LIKE</fullName>
    </recommendedName>
</protein>
<dbReference type="InterPro" id="IPR045104">
    <property type="entry name" value="Alfin"/>
</dbReference>
<keyword evidence="1" id="KW-0804">Transcription</keyword>
<keyword evidence="1" id="KW-0479">Metal-binding</keyword>
<comment type="subcellular location">
    <subcellularLocation>
        <location evidence="1">Nucleus</location>
    </subcellularLocation>
</comment>
<evidence type="ECO:0000256" key="1">
    <source>
        <dbReference type="RuleBase" id="RU369089"/>
    </source>
</evidence>
<comment type="function">
    <text evidence="1">Histone-binding component that specifically recognizes H3 tails trimethylated on 'Lys-4' (H3K4me3), which mark transcription start sites of virtually all active genes.</text>
</comment>
<name>M8BP41_AEGTA</name>
<keyword evidence="1" id="KW-0863">Zinc-finger</keyword>
<dbReference type="PANTHER" id="PTHR12321">
    <property type="entry name" value="CPG BINDING PROTEIN"/>
    <property type="match status" value="1"/>
</dbReference>
<evidence type="ECO:0000256" key="2">
    <source>
        <dbReference type="SAM" id="MobiDB-lite"/>
    </source>
</evidence>
<dbReference type="EnsemblPlants" id="EMT08564">
    <property type="protein sequence ID" value="EMT08564"/>
    <property type="gene ID" value="F775_23248"/>
</dbReference>
<reference evidence="4" key="1">
    <citation type="submission" date="2015-06" db="UniProtKB">
        <authorList>
            <consortium name="EnsemblPlants"/>
        </authorList>
    </citation>
    <scope>IDENTIFICATION</scope>
</reference>
<dbReference type="GO" id="GO:0006325">
    <property type="term" value="P:chromatin organization"/>
    <property type="evidence" value="ECO:0007669"/>
    <property type="project" value="UniProtKB-UniRule"/>
</dbReference>
<dbReference type="GO" id="GO:0006355">
    <property type="term" value="P:regulation of DNA-templated transcription"/>
    <property type="evidence" value="ECO:0007669"/>
    <property type="project" value="UniProtKB-UniRule"/>
</dbReference>
<keyword evidence="1" id="KW-0805">Transcription regulation</keyword>
<sequence>MDASGAGPSSNPTPTRPRLTVDVEGRPSPTPPPALHAGDAIVVAPMRGPRTVEEIYEPPPTRPRLTVDVEGRPSPTPPPALHAGDAIVVAPMREPRTVEEIYADFSARRSALVRALTTDRSDARLSPLLVAVRADQEELYGLLCEPGKKALCLYGHADGSWELRRPDELAPPHMPEPTLGVNFRPDYISPFAWLEFIAQRADSWLIGVAFFFAACLNANHRMRLFDMMNNLPTVYRTLYHFHKIVWLPTPPSPVLMQNVYNPKEYSGAPAQDSVPQSPDLMENVSNPNINSITPVEENMPLLSQDSWQNVSDPNKNSRTLAEEDEQAILLRRVWCSVPCQWVLDLLCVKITASESAHIKDYKCPDCTLEDTRE</sequence>
<comment type="similarity">
    <text evidence="1">Belongs to the Alfin family.</text>
</comment>
<keyword evidence="1" id="KW-0862">Zinc</keyword>
<comment type="subunit">
    <text evidence="1">Interacts with H3K4me3 and to a lesser extent with H3K4me2.</text>
</comment>
<feature type="domain" description="Alfin N-terminal" evidence="3">
    <location>
        <begin position="124"/>
        <end position="238"/>
    </location>
</feature>
<dbReference type="GO" id="GO:0042393">
    <property type="term" value="F:histone binding"/>
    <property type="evidence" value="ECO:0007669"/>
    <property type="project" value="UniProtKB-UniRule"/>
</dbReference>
<dbReference type="GO" id="GO:0003712">
    <property type="term" value="F:transcription coregulator activity"/>
    <property type="evidence" value="ECO:0007669"/>
    <property type="project" value="TreeGrafter"/>
</dbReference>
<organism evidence="4">
    <name type="scientific">Aegilops tauschii</name>
    <name type="common">Tausch's goatgrass</name>
    <name type="synonym">Aegilops squarrosa</name>
    <dbReference type="NCBI Taxonomy" id="37682"/>
    <lineage>
        <taxon>Eukaryota</taxon>
        <taxon>Viridiplantae</taxon>
        <taxon>Streptophyta</taxon>
        <taxon>Embryophyta</taxon>
        <taxon>Tracheophyta</taxon>
        <taxon>Spermatophyta</taxon>
        <taxon>Magnoliopsida</taxon>
        <taxon>Liliopsida</taxon>
        <taxon>Poales</taxon>
        <taxon>Poaceae</taxon>
        <taxon>BOP clade</taxon>
        <taxon>Pooideae</taxon>
        <taxon>Triticodae</taxon>
        <taxon>Triticeae</taxon>
        <taxon>Triticinae</taxon>
        <taxon>Aegilops</taxon>
    </lineage>
</organism>
<proteinExistence type="inferred from homology"/>
<dbReference type="Pfam" id="PF12165">
    <property type="entry name" value="Alfin"/>
    <property type="match status" value="1"/>
</dbReference>
<dbReference type="GO" id="GO:0008270">
    <property type="term" value="F:zinc ion binding"/>
    <property type="evidence" value="ECO:0007669"/>
    <property type="project" value="UniProtKB-KW"/>
</dbReference>